<feature type="non-terminal residue" evidence="1">
    <location>
        <position position="1"/>
    </location>
</feature>
<dbReference type="EMBL" id="MU853824">
    <property type="protein sequence ID" value="KAK3938670.1"/>
    <property type="molecule type" value="Genomic_DNA"/>
</dbReference>
<dbReference type="AlphaFoldDB" id="A0AAN6N4J2"/>
<protein>
    <submittedName>
        <fullName evidence="1">Uncharacterized protein</fullName>
    </submittedName>
</protein>
<sequence length="52" mass="6221">CPFYKCYFVMATSFTYYVEMGLYLNAISLNHDKLYKFIRSKDLNDVIIKNLI</sequence>
<proteinExistence type="predicted"/>
<evidence type="ECO:0000313" key="1">
    <source>
        <dbReference type="EMBL" id="KAK3938670.1"/>
    </source>
</evidence>
<dbReference type="Proteomes" id="UP001303473">
    <property type="component" value="Unassembled WGS sequence"/>
</dbReference>
<gene>
    <name evidence="1" type="ORF">QBC46DRAFT_217468</name>
</gene>
<reference evidence="2" key="1">
    <citation type="journal article" date="2023" name="Mol. Phylogenet. Evol.">
        <title>Genome-scale phylogeny and comparative genomics of the fungal order Sordariales.</title>
        <authorList>
            <person name="Hensen N."/>
            <person name="Bonometti L."/>
            <person name="Westerberg I."/>
            <person name="Brannstrom I.O."/>
            <person name="Guillou S."/>
            <person name="Cros-Aarteil S."/>
            <person name="Calhoun S."/>
            <person name="Haridas S."/>
            <person name="Kuo A."/>
            <person name="Mondo S."/>
            <person name="Pangilinan J."/>
            <person name="Riley R."/>
            <person name="LaButti K."/>
            <person name="Andreopoulos B."/>
            <person name="Lipzen A."/>
            <person name="Chen C."/>
            <person name="Yan M."/>
            <person name="Daum C."/>
            <person name="Ng V."/>
            <person name="Clum A."/>
            <person name="Steindorff A."/>
            <person name="Ohm R.A."/>
            <person name="Martin F."/>
            <person name="Silar P."/>
            <person name="Natvig D.O."/>
            <person name="Lalanne C."/>
            <person name="Gautier V."/>
            <person name="Ament-Velasquez S.L."/>
            <person name="Kruys A."/>
            <person name="Hutchinson M.I."/>
            <person name="Powell A.J."/>
            <person name="Barry K."/>
            <person name="Miller A.N."/>
            <person name="Grigoriev I.V."/>
            <person name="Debuchy R."/>
            <person name="Gladieux P."/>
            <person name="Hiltunen Thoren M."/>
            <person name="Johannesson H."/>
        </authorList>
    </citation>
    <scope>NUCLEOTIDE SEQUENCE [LARGE SCALE GENOMIC DNA]</scope>
    <source>
        <strain evidence="2">CBS 340.73</strain>
    </source>
</reference>
<organism evidence="1 2">
    <name type="scientific">Diplogelasinospora grovesii</name>
    <dbReference type="NCBI Taxonomy" id="303347"/>
    <lineage>
        <taxon>Eukaryota</taxon>
        <taxon>Fungi</taxon>
        <taxon>Dikarya</taxon>
        <taxon>Ascomycota</taxon>
        <taxon>Pezizomycotina</taxon>
        <taxon>Sordariomycetes</taxon>
        <taxon>Sordariomycetidae</taxon>
        <taxon>Sordariales</taxon>
        <taxon>Diplogelasinosporaceae</taxon>
        <taxon>Diplogelasinospora</taxon>
    </lineage>
</organism>
<feature type="non-terminal residue" evidence="1">
    <location>
        <position position="52"/>
    </location>
</feature>
<evidence type="ECO:0000313" key="2">
    <source>
        <dbReference type="Proteomes" id="UP001303473"/>
    </source>
</evidence>
<keyword evidence="2" id="KW-1185">Reference proteome</keyword>
<name>A0AAN6N4J2_9PEZI</name>
<accession>A0AAN6N4J2</accession>
<comment type="caution">
    <text evidence="1">The sequence shown here is derived from an EMBL/GenBank/DDBJ whole genome shotgun (WGS) entry which is preliminary data.</text>
</comment>